<comment type="catalytic activity">
    <reaction evidence="7">
        <text>L-threonyl-[protein] + ATP = O-phospho-L-threonyl-[protein] + ADP + H(+)</text>
        <dbReference type="Rhea" id="RHEA:46608"/>
        <dbReference type="Rhea" id="RHEA-COMP:11060"/>
        <dbReference type="Rhea" id="RHEA-COMP:11605"/>
        <dbReference type="ChEBI" id="CHEBI:15378"/>
        <dbReference type="ChEBI" id="CHEBI:30013"/>
        <dbReference type="ChEBI" id="CHEBI:30616"/>
        <dbReference type="ChEBI" id="CHEBI:61977"/>
        <dbReference type="ChEBI" id="CHEBI:456216"/>
        <dbReference type="EC" id="2.7.11.1"/>
    </reaction>
</comment>
<dbReference type="SUPFAM" id="SSF56112">
    <property type="entry name" value="Protein kinase-like (PK-like)"/>
    <property type="match status" value="1"/>
</dbReference>
<keyword evidence="12" id="KW-1185">Reference proteome</keyword>
<evidence type="ECO:0000256" key="4">
    <source>
        <dbReference type="ARBA" id="ARBA00022741"/>
    </source>
</evidence>
<sequence>MHDFRPIAVLGRGHFGKVLLCEYKETRATYAIKALKKGDIIAREEVDSLLAEKRIFEVANSVRHPFLVNLFACFQTEQHVCFVMEYACGGDLMLHIHNDVFSETRSVFYADVWYSVYSSFTSTL</sequence>
<evidence type="ECO:0000313" key="11">
    <source>
        <dbReference type="EMBL" id="KAF6035948.1"/>
    </source>
</evidence>
<dbReference type="InterPro" id="IPR011009">
    <property type="entry name" value="Kinase-like_dom_sf"/>
</dbReference>
<dbReference type="PANTHER" id="PTHR24356:SF210">
    <property type="entry name" value="SERINE_THREONINE-PROTEIN KINASE N"/>
    <property type="match status" value="1"/>
</dbReference>
<keyword evidence="6 9" id="KW-0067">ATP-binding</keyword>
<evidence type="ECO:0000256" key="3">
    <source>
        <dbReference type="ARBA" id="ARBA00022679"/>
    </source>
</evidence>
<dbReference type="InterPro" id="IPR017441">
    <property type="entry name" value="Protein_kinase_ATP_BS"/>
</dbReference>
<reference evidence="11" key="1">
    <citation type="submission" date="2020-06" db="EMBL/GenBank/DDBJ databases">
        <title>Draft genome of Bugula neritina, a colonial animal packing powerful symbionts and potential medicines.</title>
        <authorList>
            <person name="Rayko M."/>
        </authorList>
    </citation>
    <scope>NUCLEOTIDE SEQUENCE [LARGE SCALE GENOMIC DNA]</scope>
    <source>
        <strain evidence="11">Kwan_BN1</strain>
    </source>
</reference>
<dbReference type="OrthoDB" id="63267at2759"/>
<dbReference type="SMART" id="SM00220">
    <property type="entry name" value="S_TKc"/>
    <property type="match status" value="1"/>
</dbReference>
<dbReference type="PROSITE" id="PS50011">
    <property type="entry name" value="PROTEIN_KINASE_DOM"/>
    <property type="match status" value="1"/>
</dbReference>
<comment type="caution">
    <text evidence="11">The sequence shown here is derived from an EMBL/GenBank/DDBJ whole genome shotgun (WGS) entry which is preliminary data.</text>
</comment>
<dbReference type="Pfam" id="PF00069">
    <property type="entry name" value="Pkinase"/>
    <property type="match status" value="1"/>
</dbReference>
<dbReference type="GO" id="GO:0005524">
    <property type="term" value="F:ATP binding"/>
    <property type="evidence" value="ECO:0007669"/>
    <property type="project" value="UniProtKB-UniRule"/>
</dbReference>
<keyword evidence="4 9" id="KW-0547">Nucleotide-binding</keyword>
<protein>
    <recommendedName>
        <fullName evidence="1">non-specific serine/threonine protein kinase</fullName>
        <ecNumber evidence="1">2.7.11.1</ecNumber>
    </recommendedName>
</protein>
<evidence type="ECO:0000313" key="12">
    <source>
        <dbReference type="Proteomes" id="UP000593567"/>
    </source>
</evidence>
<gene>
    <name evidence="11" type="ORF">EB796_005739</name>
</gene>
<dbReference type="GO" id="GO:0035556">
    <property type="term" value="P:intracellular signal transduction"/>
    <property type="evidence" value="ECO:0007669"/>
    <property type="project" value="TreeGrafter"/>
</dbReference>
<evidence type="ECO:0000256" key="6">
    <source>
        <dbReference type="ARBA" id="ARBA00022840"/>
    </source>
</evidence>
<feature type="binding site" evidence="9">
    <location>
        <position position="33"/>
    </location>
    <ligand>
        <name>ATP</name>
        <dbReference type="ChEBI" id="CHEBI:30616"/>
    </ligand>
</feature>
<dbReference type="PANTHER" id="PTHR24356">
    <property type="entry name" value="SERINE/THREONINE-PROTEIN KINASE"/>
    <property type="match status" value="1"/>
</dbReference>
<evidence type="ECO:0000256" key="2">
    <source>
        <dbReference type="ARBA" id="ARBA00022527"/>
    </source>
</evidence>
<proteinExistence type="predicted"/>
<dbReference type="Gene3D" id="3.30.200.20">
    <property type="entry name" value="Phosphorylase Kinase, domain 1"/>
    <property type="match status" value="1"/>
</dbReference>
<keyword evidence="5" id="KW-0418">Kinase</keyword>
<dbReference type="InterPro" id="IPR050236">
    <property type="entry name" value="Ser_Thr_kinase_AGC"/>
</dbReference>
<evidence type="ECO:0000259" key="10">
    <source>
        <dbReference type="PROSITE" id="PS50011"/>
    </source>
</evidence>
<dbReference type="FunFam" id="3.30.200.20:FF:000058">
    <property type="entry name" value="Putative serine/threonine-protein kinase N2"/>
    <property type="match status" value="1"/>
</dbReference>
<keyword evidence="3" id="KW-0808">Transferase</keyword>
<comment type="catalytic activity">
    <reaction evidence="8">
        <text>L-seryl-[protein] + ATP = O-phospho-L-seryl-[protein] + ADP + H(+)</text>
        <dbReference type="Rhea" id="RHEA:17989"/>
        <dbReference type="Rhea" id="RHEA-COMP:9863"/>
        <dbReference type="Rhea" id="RHEA-COMP:11604"/>
        <dbReference type="ChEBI" id="CHEBI:15378"/>
        <dbReference type="ChEBI" id="CHEBI:29999"/>
        <dbReference type="ChEBI" id="CHEBI:30616"/>
        <dbReference type="ChEBI" id="CHEBI:83421"/>
        <dbReference type="ChEBI" id="CHEBI:456216"/>
        <dbReference type="EC" id="2.7.11.1"/>
    </reaction>
</comment>
<evidence type="ECO:0000256" key="7">
    <source>
        <dbReference type="ARBA" id="ARBA00047899"/>
    </source>
</evidence>
<organism evidence="11 12">
    <name type="scientific">Bugula neritina</name>
    <name type="common">Brown bryozoan</name>
    <name type="synonym">Sertularia neritina</name>
    <dbReference type="NCBI Taxonomy" id="10212"/>
    <lineage>
        <taxon>Eukaryota</taxon>
        <taxon>Metazoa</taxon>
        <taxon>Spiralia</taxon>
        <taxon>Lophotrochozoa</taxon>
        <taxon>Bryozoa</taxon>
        <taxon>Gymnolaemata</taxon>
        <taxon>Cheilostomatida</taxon>
        <taxon>Flustrina</taxon>
        <taxon>Buguloidea</taxon>
        <taxon>Bugulidae</taxon>
        <taxon>Bugula</taxon>
    </lineage>
</organism>
<keyword evidence="2" id="KW-0723">Serine/threonine-protein kinase</keyword>
<dbReference type="EMBL" id="VXIV02000803">
    <property type="protein sequence ID" value="KAF6035948.1"/>
    <property type="molecule type" value="Genomic_DNA"/>
</dbReference>
<dbReference type="GO" id="GO:0004674">
    <property type="term" value="F:protein serine/threonine kinase activity"/>
    <property type="evidence" value="ECO:0007669"/>
    <property type="project" value="UniProtKB-KW"/>
</dbReference>
<dbReference type="AlphaFoldDB" id="A0A7J7KEA4"/>
<evidence type="ECO:0000256" key="1">
    <source>
        <dbReference type="ARBA" id="ARBA00012513"/>
    </source>
</evidence>
<dbReference type="PROSITE" id="PS00107">
    <property type="entry name" value="PROTEIN_KINASE_ATP"/>
    <property type="match status" value="1"/>
</dbReference>
<dbReference type="EC" id="2.7.11.1" evidence="1"/>
<accession>A0A7J7KEA4</accession>
<evidence type="ECO:0000256" key="8">
    <source>
        <dbReference type="ARBA" id="ARBA00048679"/>
    </source>
</evidence>
<evidence type="ECO:0000256" key="9">
    <source>
        <dbReference type="PROSITE-ProRule" id="PRU10141"/>
    </source>
</evidence>
<dbReference type="InterPro" id="IPR000719">
    <property type="entry name" value="Prot_kinase_dom"/>
</dbReference>
<dbReference type="Proteomes" id="UP000593567">
    <property type="component" value="Unassembled WGS sequence"/>
</dbReference>
<name>A0A7J7KEA4_BUGNE</name>
<evidence type="ECO:0000256" key="5">
    <source>
        <dbReference type="ARBA" id="ARBA00022777"/>
    </source>
</evidence>
<feature type="domain" description="Protein kinase" evidence="10">
    <location>
        <begin position="4"/>
        <end position="124"/>
    </location>
</feature>